<organism evidence="2 3">
    <name type="scientific">Gossypium davidsonii</name>
    <name type="common">Davidson's cotton</name>
    <name type="synonym">Gossypium klotzschianum subsp. davidsonii</name>
    <dbReference type="NCBI Taxonomy" id="34287"/>
    <lineage>
        <taxon>Eukaryota</taxon>
        <taxon>Viridiplantae</taxon>
        <taxon>Streptophyta</taxon>
        <taxon>Embryophyta</taxon>
        <taxon>Tracheophyta</taxon>
        <taxon>Spermatophyta</taxon>
        <taxon>Magnoliopsida</taxon>
        <taxon>eudicotyledons</taxon>
        <taxon>Gunneridae</taxon>
        <taxon>Pentapetalae</taxon>
        <taxon>rosids</taxon>
        <taxon>malvids</taxon>
        <taxon>Malvales</taxon>
        <taxon>Malvaceae</taxon>
        <taxon>Malvoideae</taxon>
        <taxon>Gossypium</taxon>
    </lineage>
</organism>
<feature type="non-terminal residue" evidence="2">
    <location>
        <position position="1"/>
    </location>
</feature>
<evidence type="ECO:0000313" key="2">
    <source>
        <dbReference type="EMBL" id="MBA0634686.1"/>
    </source>
</evidence>
<dbReference type="Proteomes" id="UP000593561">
    <property type="component" value="Unassembled WGS sequence"/>
</dbReference>
<gene>
    <name evidence="2" type="ORF">Godav_025918</name>
</gene>
<evidence type="ECO:0000259" key="1">
    <source>
        <dbReference type="Pfam" id="PF24924"/>
    </source>
</evidence>
<reference evidence="2 3" key="1">
    <citation type="journal article" date="2019" name="Genome Biol. Evol.">
        <title>Insights into the evolution of the New World diploid cottons (Gossypium, subgenus Houzingenia) based on genome sequencing.</title>
        <authorList>
            <person name="Grover C.E."/>
            <person name="Arick M.A. 2nd"/>
            <person name="Thrash A."/>
            <person name="Conover J.L."/>
            <person name="Sanders W.S."/>
            <person name="Peterson D.G."/>
            <person name="Frelichowski J.E."/>
            <person name="Scheffler J.A."/>
            <person name="Scheffler B.E."/>
            <person name="Wendel J.F."/>
        </authorList>
    </citation>
    <scope>NUCLEOTIDE SEQUENCE [LARGE SCALE GENOMIC DNA]</scope>
    <source>
        <strain evidence="2">27</strain>
        <tissue evidence="2">Leaf</tissue>
    </source>
</reference>
<feature type="domain" description="DUF7745" evidence="1">
    <location>
        <begin position="36"/>
        <end position="88"/>
    </location>
</feature>
<dbReference type="AlphaFoldDB" id="A0A7J8T9M7"/>
<evidence type="ECO:0000313" key="3">
    <source>
        <dbReference type="Proteomes" id="UP000593561"/>
    </source>
</evidence>
<dbReference type="EMBL" id="JABFAC010239021">
    <property type="protein sequence ID" value="MBA0634686.1"/>
    <property type="molecule type" value="Genomic_DNA"/>
</dbReference>
<accession>A0A7J8T9M7</accession>
<keyword evidence="3" id="KW-1185">Reference proteome</keyword>
<protein>
    <recommendedName>
        <fullName evidence="1">DUF7745 domain-containing protein</fullName>
    </recommendedName>
</protein>
<proteinExistence type="predicted"/>
<name>A0A7J8T9M7_GOSDV</name>
<comment type="caution">
    <text evidence="2">The sequence shown here is derived from an EMBL/GenBank/DDBJ whole genome shotgun (WGS) entry which is preliminary data.</text>
</comment>
<dbReference type="PANTHER" id="PTHR48200:SF1">
    <property type="entry name" value="AMINOTRANSFERASE-LIKE PLANT MOBILE DOMAIN-CONTAINING PROTEIN"/>
    <property type="match status" value="1"/>
</dbReference>
<dbReference type="PANTHER" id="PTHR48200">
    <property type="entry name" value="PROTEIN, PUTATIVE-RELATED"/>
    <property type="match status" value="1"/>
</dbReference>
<dbReference type="Pfam" id="PF24924">
    <property type="entry name" value="DUF7745"/>
    <property type="match status" value="1"/>
</dbReference>
<sequence>FHSHFWKVDKVSYWVFSESYLPLREIVAIPRRDDIFEEKWMAIFQNFQDEDIEWRAPWLLPDEILYPCGDFDWVPLIGIWGAVGYAPLAMVTKGEFVKWLVHGIRLAE</sequence>
<dbReference type="InterPro" id="IPR056647">
    <property type="entry name" value="DUF7745"/>
</dbReference>